<reference evidence="1 2" key="1">
    <citation type="journal article" date="2018" name="BMC Genomics">
        <title>The genome of Naegleria lovaniensis, the basis for a comparative approach to unravel pathogenicity factors of the human pathogenic amoeba N. fowleri.</title>
        <authorList>
            <person name="Liechti N."/>
            <person name="Schurch N."/>
            <person name="Bruggmann R."/>
            <person name="Wittwer M."/>
        </authorList>
    </citation>
    <scope>NUCLEOTIDE SEQUENCE [LARGE SCALE GENOMIC DNA]</scope>
    <source>
        <strain evidence="1 2">ATCC 30569</strain>
    </source>
</reference>
<dbReference type="AlphaFoldDB" id="A0AA88GU58"/>
<sequence>MLEKPVNHLDSKACNGINIRRRPETQQVYYEKSSALMECDKTLEQLQNCLVSTNSTIESVDASCKQILESTKSACGLRRVIYVPDIKPRVQNLNM</sequence>
<protein>
    <submittedName>
        <fullName evidence="1">Uncharacterized protein</fullName>
    </submittedName>
</protein>
<dbReference type="GeneID" id="68094583"/>
<proteinExistence type="predicted"/>
<keyword evidence="2" id="KW-1185">Reference proteome</keyword>
<organism evidence="1 2">
    <name type="scientific">Naegleria lovaniensis</name>
    <name type="common">Amoeba</name>
    <dbReference type="NCBI Taxonomy" id="51637"/>
    <lineage>
        <taxon>Eukaryota</taxon>
        <taxon>Discoba</taxon>
        <taxon>Heterolobosea</taxon>
        <taxon>Tetramitia</taxon>
        <taxon>Eutetramitia</taxon>
        <taxon>Vahlkampfiidae</taxon>
        <taxon>Naegleria</taxon>
    </lineage>
</organism>
<evidence type="ECO:0000313" key="1">
    <source>
        <dbReference type="EMBL" id="KAG2387092.1"/>
    </source>
</evidence>
<evidence type="ECO:0000313" key="2">
    <source>
        <dbReference type="Proteomes" id="UP000816034"/>
    </source>
</evidence>
<dbReference type="Proteomes" id="UP000816034">
    <property type="component" value="Unassembled WGS sequence"/>
</dbReference>
<accession>A0AA88GU58</accession>
<dbReference type="RefSeq" id="XP_044551084.1">
    <property type="nucleotide sequence ID" value="XM_044691511.1"/>
</dbReference>
<name>A0AA88GU58_NAELO</name>
<gene>
    <name evidence="1" type="ORF">C9374_002127</name>
</gene>
<dbReference type="EMBL" id="PYSW02000014">
    <property type="protein sequence ID" value="KAG2387092.1"/>
    <property type="molecule type" value="Genomic_DNA"/>
</dbReference>
<comment type="caution">
    <text evidence="1">The sequence shown here is derived from an EMBL/GenBank/DDBJ whole genome shotgun (WGS) entry which is preliminary data.</text>
</comment>